<dbReference type="InterPro" id="IPR018490">
    <property type="entry name" value="cNMP-bd_dom_sf"/>
</dbReference>
<protein>
    <submittedName>
        <fullName evidence="5">Crp/Fnr family transcriptional regulator</fullName>
    </submittedName>
</protein>
<dbReference type="SUPFAM" id="SSF51206">
    <property type="entry name" value="cAMP-binding domain-like"/>
    <property type="match status" value="1"/>
</dbReference>
<dbReference type="SMART" id="SM00419">
    <property type="entry name" value="HTH_CRP"/>
    <property type="match status" value="1"/>
</dbReference>
<dbReference type="Pfam" id="PF13545">
    <property type="entry name" value="HTH_Crp_2"/>
    <property type="match status" value="1"/>
</dbReference>
<dbReference type="Gene3D" id="2.60.120.10">
    <property type="entry name" value="Jelly Rolls"/>
    <property type="match status" value="1"/>
</dbReference>
<dbReference type="InterPro" id="IPR036390">
    <property type="entry name" value="WH_DNA-bd_sf"/>
</dbReference>
<dbReference type="InterPro" id="IPR000595">
    <property type="entry name" value="cNMP-bd_dom"/>
</dbReference>
<name>A0ABT2EIQ8_9GAMM</name>
<dbReference type="SUPFAM" id="SSF46785">
    <property type="entry name" value="Winged helix' DNA-binding domain"/>
    <property type="match status" value="1"/>
</dbReference>
<accession>A0ABT2EIQ8</accession>
<keyword evidence="1" id="KW-0805">Transcription regulation</keyword>
<dbReference type="Gene3D" id="1.10.10.10">
    <property type="entry name" value="Winged helix-like DNA-binding domain superfamily/Winged helix DNA-binding domain"/>
    <property type="match status" value="1"/>
</dbReference>
<sequence length="227" mass="25754">MANLDIKTLELKKNQKLYTALEGRVDVYWIKEGWASLSHSADRRGQDIYNLFTPGDLVGMRESYFVNQDIVLIALTSCTLVKIPASQLHDLIKAEEDVERAILAFILFNDNIIIERLRSCTHHKAEERVAHFLLEVFTRLKFQGLVSEQAYPLPITQEVIGELLGMTSVHVSRCMNALEQKKLIRKTRNSVNLLQIDQMVAMTGFDSRLIYGHVTREAGVSDLGASH</sequence>
<evidence type="ECO:0000256" key="3">
    <source>
        <dbReference type="ARBA" id="ARBA00023163"/>
    </source>
</evidence>
<reference evidence="5" key="1">
    <citation type="submission" date="2021-11" db="EMBL/GenBank/DDBJ databases">
        <title>Halomonas sp., isolated from a coastal aquaculture zone in Dongshan Bay.</title>
        <authorList>
            <person name="Lin W."/>
        </authorList>
    </citation>
    <scope>NUCLEOTIDE SEQUENCE</scope>
    <source>
        <strain evidence="5">Yzlin-01</strain>
    </source>
</reference>
<dbReference type="Proteomes" id="UP001165542">
    <property type="component" value="Unassembled WGS sequence"/>
</dbReference>
<dbReference type="Pfam" id="PF00027">
    <property type="entry name" value="cNMP_binding"/>
    <property type="match status" value="1"/>
</dbReference>
<dbReference type="InterPro" id="IPR012318">
    <property type="entry name" value="HTH_CRP"/>
</dbReference>
<dbReference type="PROSITE" id="PS51063">
    <property type="entry name" value="HTH_CRP_2"/>
    <property type="match status" value="1"/>
</dbReference>
<evidence type="ECO:0000313" key="6">
    <source>
        <dbReference type="Proteomes" id="UP001165542"/>
    </source>
</evidence>
<dbReference type="EMBL" id="JAJISC010000009">
    <property type="protein sequence ID" value="MCS2611000.1"/>
    <property type="molecule type" value="Genomic_DNA"/>
</dbReference>
<dbReference type="InterPro" id="IPR036388">
    <property type="entry name" value="WH-like_DNA-bd_sf"/>
</dbReference>
<dbReference type="RefSeq" id="WP_259037492.1">
    <property type="nucleotide sequence ID" value="NZ_JAJISC010000009.1"/>
</dbReference>
<organism evidence="5 6">
    <name type="scientific">Halomonas dongshanensis</name>
    <dbReference type="NCBI Taxonomy" id="2890835"/>
    <lineage>
        <taxon>Bacteria</taxon>
        <taxon>Pseudomonadati</taxon>
        <taxon>Pseudomonadota</taxon>
        <taxon>Gammaproteobacteria</taxon>
        <taxon>Oceanospirillales</taxon>
        <taxon>Halomonadaceae</taxon>
        <taxon>Halomonas</taxon>
    </lineage>
</organism>
<evidence type="ECO:0000313" key="5">
    <source>
        <dbReference type="EMBL" id="MCS2611000.1"/>
    </source>
</evidence>
<keyword evidence="2" id="KW-0238">DNA-binding</keyword>
<keyword evidence="3" id="KW-0804">Transcription</keyword>
<keyword evidence="6" id="KW-1185">Reference proteome</keyword>
<evidence type="ECO:0000259" key="4">
    <source>
        <dbReference type="PROSITE" id="PS51063"/>
    </source>
</evidence>
<evidence type="ECO:0000256" key="2">
    <source>
        <dbReference type="ARBA" id="ARBA00023125"/>
    </source>
</evidence>
<gene>
    <name evidence="5" type="ORF">LLY24_16915</name>
</gene>
<dbReference type="InterPro" id="IPR014710">
    <property type="entry name" value="RmlC-like_jellyroll"/>
</dbReference>
<feature type="domain" description="HTH crp-type" evidence="4">
    <location>
        <begin position="123"/>
        <end position="197"/>
    </location>
</feature>
<proteinExistence type="predicted"/>
<evidence type="ECO:0000256" key="1">
    <source>
        <dbReference type="ARBA" id="ARBA00023015"/>
    </source>
</evidence>
<comment type="caution">
    <text evidence="5">The sequence shown here is derived from an EMBL/GenBank/DDBJ whole genome shotgun (WGS) entry which is preliminary data.</text>
</comment>